<dbReference type="CDD" id="cd07808">
    <property type="entry name" value="ASKHA_NBD_FGGY_EcXK-like"/>
    <property type="match status" value="1"/>
</dbReference>
<dbReference type="Pfam" id="PF02782">
    <property type="entry name" value="FGGY_C"/>
    <property type="match status" value="1"/>
</dbReference>
<dbReference type="InterPro" id="IPR043129">
    <property type="entry name" value="ATPase_NBD"/>
</dbReference>
<evidence type="ECO:0000259" key="6">
    <source>
        <dbReference type="Pfam" id="PF02782"/>
    </source>
</evidence>
<keyword evidence="3 4" id="KW-0418">Kinase</keyword>
<accession>A0A926CZS2</accession>
<dbReference type="PANTHER" id="PTHR43095">
    <property type="entry name" value="SUGAR KINASE"/>
    <property type="match status" value="1"/>
</dbReference>
<dbReference type="InterPro" id="IPR018485">
    <property type="entry name" value="FGGY_C"/>
</dbReference>
<evidence type="ECO:0000256" key="2">
    <source>
        <dbReference type="ARBA" id="ARBA00022679"/>
    </source>
</evidence>
<dbReference type="Gene3D" id="3.30.420.40">
    <property type="match status" value="2"/>
</dbReference>
<gene>
    <name evidence="7" type="ORF">H8699_06730</name>
</gene>
<dbReference type="GO" id="GO:0005975">
    <property type="term" value="P:carbohydrate metabolic process"/>
    <property type="evidence" value="ECO:0007669"/>
    <property type="project" value="InterPro"/>
</dbReference>
<evidence type="ECO:0000313" key="8">
    <source>
        <dbReference type="Proteomes" id="UP000654279"/>
    </source>
</evidence>
<dbReference type="GO" id="GO:0016773">
    <property type="term" value="F:phosphotransferase activity, alcohol group as acceptor"/>
    <property type="evidence" value="ECO:0007669"/>
    <property type="project" value="InterPro"/>
</dbReference>
<dbReference type="PIRSF" id="PIRSF000538">
    <property type="entry name" value="GlpK"/>
    <property type="match status" value="1"/>
</dbReference>
<dbReference type="InterPro" id="IPR018483">
    <property type="entry name" value="Carb_kinase_FGGY_CS"/>
</dbReference>
<feature type="domain" description="Carbohydrate kinase FGGY C-terminal" evidence="6">
    <location>
        <begin position="287"/>
        <end position="451"/>
    </location>
</feature>
<evidence type="ECO:0000313" key="7">
    <source>
        <dbReference type="EMBL" id="MBC8529118.1"/>
    </source>
</evidence>
<evidence type="ECO:0000256" key="1">
    <source>
        <dbReference type="ARBA" id="ARBA00009156"/>
    </source>
</evidence>
<dbReference type="PROSITE" id="PS00445">
    <property type="entry name" value="FGGY_KINASES_2"/>
    <property type="match status" value="1"/>
</dbReference>
<dbReference type="InterPro" id="IPR050406">
    <property type="entry name" value="FGGY_Carb_Kinase"/>
</dbReference>
<organism evidence="7 8">
    <name type="scientific">Luoshenia tenuis</name>
    <dbReference type="NCBI Taxonomy" id="2763654"/>
    <lineage>
        <taxon>Bacteria</taxon>
        <taxon>Bacillati</taxon>
        <taxon>Bacillota</taxon>
        <taxon>Clostridia</taxon>
        <taxon>Christensenellales</taxon>
        <taxon>Christensenellaceae</taxon>
        <taxon>Luoshenia</taxon>
    </lineage>
</organism>
<protein>
    <submittedName>
        <fullName evidence="7">FGGY-family carbohydrate kinase</fullName>
    </submittedName>
</protein>
<feature type="domain" description="Carbohydrate kinase FGGY N-terminal" evidence="5">
    <location>
        <begin position="6"/>
        <end position="248"/>
    </location>
</feature>
<reference evidence="7" key="1">
    <citation type="submission" date="2020-08" db="EMBL/GenBank/DDBJ databases">
        <title>Genome public.</title>
        <authorList>
            <person name="Liu C."/>
            <person name="Sun Q."/>
        </authorList>
    </citation>
    <scope>NUCLEOTIDE SEQUENCE</scope>
    <source>
        <strain evidence="7">NSJ-44</strain>
    </source>
</reference>
<dbReference type="EMBL" id="JACRSO010000002">
    <property type="protein sequence ID" value="MBC8529118.1"/>
    <property type="molecule type" value="Genomic_DNA"/>
</dbReference>
<dbReference type="InterPro" id="IPR000577">
    <property type="entry name" value="Carb_kinase_FGGY"/>
</dbReference>
<keyword evidence="2 4" id="KW-0808">Transferase</keyword>
<name>A0A926CZS2_9FIRM</name>
<dbReference type="GO" id="GO:0016301">
    <property type="term" value="F:kinase activity"/>
    <property type="evidence" value="ECO:0007669"/>
    <property type="project" value="UniProtKB-KW"/>
</dbReference>
<dbReference type="AlphaFoldDB" id="A0A926CZS2"/>
<keyword evidence="8" id="KW-1185">Reference proteome</keyword>
<dbReference type="PANTHER" id="PTHR43095:SF5">
    <property type="entry name" value="XYLULOSE KINASE"/>
    <property type="match status" value="1"/>
</dbReference>
<dbReference type="RefSeq" id="WP_249285004.1">
    <property type="nucleotide sequence ID" value="NZ_JACRSO010000002.1"/>
</dbReference>
<dbReference type="Proteomes" id="UP000654279">
    <property type="component" value="Unassembled WGS sequence"/>
</dbReference>
<comment type="caution">
    <text evidence="7">The sequence shown here is derived from an EMBL/GenBank/DDBJ whole genome shotgun (WGS) entry which is preliminary data.</text>
</comment>
<dbReference type="SUPFAM" id="SSF53067">
    <property type="entry name" value="Actin-like ATPase domain"/>
    <property type="match status" value="2"/>
</dbReference>
<evidence type="ECO:0000256" key="4">
    <source>
        <dbReference type="RuleBase" id="RU003733"/>
    </source>
</evidence>
<proteinExistence type="inferred from homology"/>
<comment type="similarity">
    <text evidence="1 4">Belongs to the FGGY kinase family.</text>
</comment>
<dbReference type="InterPro" id="IPR018484">
    <property type="entry name" value="FGGY_N"/>
</dbReference>
<evidence type="ECO:0000256" key="3">
    <source>
        <dbReference type="ARBA" id="ARBA00022777"/>
    </source>
</evidence>
<sequence>MSKEILLGIDIGTSGCKVAAFDLDGGVVATSSQSYETRYPGPLYVEQDAMDWWRAACQCLEDMRGQGLEARRIAAIGIDGTSWACLPVDAQGTPLRPAMIWMDRRAEPQAKWMRETIGEQRLIALSGNPVDAAYITPKMLWLKAHEPDIYDRTRYFLQCNAFIAMQLTGMPSQDLSQGYGFHFFDIAKLQYDEAMLAALQLDAEKLAPIVPCHQIVGRVTEQAARETGLCAGTPVVAGGLDAACCSLGAGVIRPGQTQEQGGQAGGMSILTDRPLIHPQLILGCHVLPGGWLLQGGSVGGGGTMRWFSQQLAAAEQGEAKAQGKSVFEVLSDEADTVPAGSEGLIFLPYMAGERSPIWDSDARGVFFGLSYDKGRAHMVRAMMEGVAYSLHHNIQTAAQVGAQVEAMVSVGGSANSRVWTQIKSDVTGKRIEVPYSDHATPLGAAILAGVGCGAYAGFDEAVQRCVRIQRVHEPDGQTHARYGQYFEIYKGLYPKLKDDFAKLAQAAR</sequence>
<dbReference type="Pfam" id="PF00370">
    <property type="entry name" value="FGGY_N"/>
    <property type="match status" value="1"/>
</dbReference>
<evidence type="ECO:0000259" key="5">
    <source>
        <dbReference type="Pfam" id="PF00370"/>
    </source>
</evidence>